<dbReference type="OrthoDB" id="5287423at2"/>
<dbReference type="PANTHER" id="PTHR12558:SF13">
    <property type="entry name" value="CELL DIVISION CYCLE PROTEIN 27 HOMOLOG"/>
    <property type="match status" value="1"/>
</dbReference>
<reference evidence="3" key="1">
    <citation type="journal article" date="2013" name="ISME J.">
        <title>A small predatory core genome in the divergent marine Bacteriovorax marinus SJ and the terrestrial Bdellovibrio bacteriovorus.</title>
        <authorList>
            <person name="Crossman L.C."/>
            <person name="Chen H."/>
            <person name="Cerdeno-Tarraga A.M."/>
            <person name="Brooks K."/>
            <person name="Quail M.A."/>
            <person name="Pineiro S.A."/>
            <person name="Hobley L."/>
            <person name="Sockett R.E."/>
            <person name="Bentley S.D."/>
            <person name="Parkhill J."/>
            <person name="Williams H.N."/>
            <person name="Stine O.C."/>
        </authorList>
    </citation>
    <scope>NUCLEOTIDE SEQUENCE [LARGE SCALE GENOMIC DNA]</scope>
    <source>
        <strain evidence="3">ATCC BAA-682 / DSM 15412 / SJ</strain>
    </source>
</reference>
<dbReference type="HOGENOM" id="CLU_007251_3_0_7"/>
<dbReference type="Pfam" id="PF13181">
    <property type="entry name" value="TPR_8"/>
    <property type="match status" value="1"/>
</dbReference>
<proteinExistence type="predicted"/>
<dbReference type="PANTHER" id="PTHR12558">
    <property type="entry name" value="CELL DIVISION CYCLE 16,23,27"/>
    <property type="match status" value="1"/>
</dbReference>
<feature type="repeat" description="TPR" evidence="1">
    <location>
        <begin position="204"/>
        <end position="237"/>
    </location>
</feature>
<dbReference type="Gene3D" id="1.25.40.10">
    <property type="entry name" value="Tetratricopeptide repeat domain"/>
    <property type="match status" value="2"/>
</dbReference>
<dbReference type="SMART" id="SM00028">
    <property type="entry name" value="TPR"/>
    <property type="match status" value="10"/>
</dbReference>
<dbReference type="eggNOG" id="COG0457">
    <property type="taxonomic scope" value="Bacteria"/>
</dbReference>
<dbReference type="STRING" id="862908.BMS_3005"/>
<dbReference type="Pfam" id="PF13432">
    <property type="entry name" value="TPR_16"/>
    <property type="match status" value="3"/>
</dbReference>
<feature type="repeat" description="TPR" evidence="1">
    <location>
        <begin position="238"/>
        <end position="271"/>
    </location>
</feature>
<accession>E1WZ79</accession>
<gene>
    <name evidence="2" type="ordered locus">BMS_3005</name>
</gene>
<keyword evidence="1" id="KW-0802">TPR repeat</keyword>
<dbReference type="InterPro" id="IPR011990">
    <property type="entry name" value="TPR-like_helical_dom_sf"/>
</dbReference>
<dbReference type="InterPro" id="IPR019734">
    <property type="entry name" value="TPR_rpt"/>
</dbReference>
<protein>
    <submittedName>
        <fullName evidence="2">Exported protein</fullName>
    </submittedName>
</protein>
<evidence type="ECO:0000313" key="2">
    <source>
        <dbReference type="EMBL" id="CBW27767.1"/>
    </source>
</evidence>
<evidence type="ECO:0000313" key="3">
    <source>
        <dbReference type="Proteomes" id="UP000008963"/>
    </source>
</evidence>
<keyword evidence="3" id="KW-1185">Reference proteome</keyword>
<evidence type="ECO:0000256" key="1">
    <source>
        <dbReference type="PROSITE-ProRule" id="PRU00339"/>
    </source>
</evidence>
<dbReference type="PATRIC" id="fig|862908.3.peg.2873"/>
<dbReference type="PROSITE" id="PS50005">
    <property type="entry name" value="TPR"/>
    <property type="match status" value="2"/>
</dbReference>
<dbReference type="KEGG" id="bmx:BMS_3005"/>
<dbReference type="RefSeq" id="WP_014245538.1">
    <property type="nucleotide sequence ID" value="NC_016620.1"/>
</dbReference>
<sequence>MLKKLSYSILIAGLCSCSSIVKTKVKTIDPLKAVSIKQKGLDKLSIQERLEREYASIDPSDTTKLAFFADELYMKGSDASLRGDSEEAALFFEYVLKVKKEDNYVQKRYAVELIRLNKLSEAKEILASLYKSENSEKVGLILAGVHTALKEKREAQLVYLSILKNFPSSEEACVFLAKSYSLESKFKKAFSLLNKCERSSKGKAIYSFYRGKIEIARGNIKSAQKNFKKSLRVDPTYQQAAIGLGAIYEEEKKFANALEVYEKFLKKSPHAYAILKNVIQIYFALGKYDKVIPYAERLSNIDSSDLNLKVRLGILYADSKRYEDAKGIFKEILVAVPKSDKVLYYLGTLYQQTGELDSAIGYYSRVPEESSLFHESNIQIAQLLQASAIEQKEAKDKLVSFVNERADKHTNLRVELRVLLAGFYENEGALQSAVDEMEKIKNEKTFNEGHEYYFAALLEKINRFDRAKEVIEGILVKNPENPHALNFLGYSLLERGEDLERAFYLISKAVELRPDDGYIRDSLGWYYYKIGEYEKALVEIKKAWTLVNTDVVITKHLAMTYAKLKKFTKAKEFYVEALKNCKVESERRDVLKELSGLEKLRLPASQ</sequence>
<dbReference type="Proteomes" id="UP000008963">
    <property type="component" value="Chromosome"/>
</dbReference>
<dbReference type="AlphaFoldDB" id="E1WZ79"/>
<dbReference type="EMBL" id="FQ312005">
    <property type="protein sequence ID" value="CBW27767.1"/>
    <property type="molecule type" value="Genomic_DNA"/>
</dbReference>
<dbReference type="SUPFAM" id="SSF48452">
    <property type="entry name" value="TPR-like"/>
    <property type="match status" value="3"/>
</dbReference>
<dbReference type="PROSITE" id="PS51257">
    <property type="entry name" value="PROKAR_LIPOPROTEIN"/>
    <property type="match status" value="1"/>
</dbReference>
<organism evidence="2 3">
    <name type="scientific">Halobacteriovorax marinus (strain ATCC BAA-682 / DSM 15412 / SJ)</name>
    <name type="common">Bacteriovorax marinus</name>
    <dbReference type="NCBI Taxonomy" id="862908"/>
    <lineage>
        <taxon>Bacteria</taxon>
        <taxon>Pseudomonadati</taxon>
        <taxon>Bdellovibrionota</taxon>
        <taxon>Bacteriovoracia</taxon>
        <taxon>Bacteriovoracales</taxon>
        <taxon>Halobacteriovoraceae</taxon>
        <taxon>Halobacteriovorax</taxon>
    </lineage>
</organism>
<name>E1WZ79_HALMS</name>